<reference evidence="16 17" key="1">
    <citation type="journal article" date="2001" name="J. Gen. Virol.">
        <title>The complete nucleotide sequence of porcine adenovirus serotype 5.</title>
        <authorList>
            <person name="Nagy M."/>
            <person name="Nagy E."/>
            <person name="Tuboly T."/>
        </authorList>
    </citation>
    <scope>NUCLEOTIDE SEQUENCE [LARGE SCALE GENOMIC DNA]</scope>
</reference>
<keyword evidence="17" id="KW-1185">Reference proteome</keyword>
<evidence type="ECO:0000256" key="2">
    <source>
        <dbReference type="ARBA" id="ARBA00004147"/>
    </source>
</evidence>
<dbReference type="OrthoDB" id="529at10239"/>
<accession>Q994E8</accession>
<dbReference type="PROSITE" id="PS00116">
    <property type="entry name" value="DNA_POLYMERASE_B"/>
    <property type="match status" value="1"/>
</dbReference>
<dbReference type="GO" id="GO:0000166">
    <property type="term" value="F:nucleotide binding"/>
    <property type="evidence" value="ECO:0007669"/>
    <property type="project" value="UniProtKB-UniRule"/>
</dbReference>
<keyword evidence="10 13" id="KW-0238">DNA-binding</keyword>
<dbReference type="PIRSF" id="PIRSF000788">
    <property type="entry name" value="DPol_ADV"/>
    <property type="match status" value="1"/>
</dbReference>
<comment type="subunit">
    <text evidence="11">Heterodimer with the terminal protein; this heterodimer binds to bp 9 to 18 of the genome. Forms a complex with viral pTP, DBP and hosts NFIA and POU2F1/OCT1 for initiation of replication.</text>
</comment>
<evidence type="ECO:0000259" key="15">
    <source>
        <dbReference type="Pfam" id="PF03175"/>
    </source>
</evidence>
<keyword evidence="8 13" id="KW-0239">DNA-directed DNA polymerase</keyword>
<sequence>MFKSFRDELQNRVTQDLWKTFLSQNPHLVETAARLNLGSVDDITPEVLKKEKICGEPRFIEVYVIGHNISGFDEIVLAAQVICHQSKTIKAFKISRNFMPRNGKILFNDITFGLPNPLFEKRKEFQEWERGSMAVQDMKQQFVKLMVRDTLMLTHTSLRNAAKAYDLPVEKGCCPYEAVNEFYRTGTYQKDEDGFPSLRYWKDQEEYALNKELWREKKCGAYDLISSTLTYCAQDVLVTSSLVRKLQESYQSFIANEVNLPDSSFNIFQRPTISSNSHAIFKQILYRAEKPERQHLGEVLLAPSNEMYDYVRQSIRGGRCYPTYIGILHEPIYVYDICGMYASALTHPMPSGSPLNPFERALAVAVWEDQLKSVGQKMDYFDEKLLPGIFTIDADPPDESFLDVLPPFCSRKGGRLCWTNEPLRGEVATSVDVITLHNRGWRVRLVPDERTTIFPEWKCLAKEYVQLNIAAKEKADREKNQTMRSIAKLLSNALYGSFATRLDNKKIVFSDQLEEESSKNISRGKYSVKSSSFIETDNFSADIMPEFVVAYPPVADVSNEDNEAAEEATPFIGKSDHVTYKYKPITFLDVEDDDVCLHTLESSSSLVLNNRYASHLASFVLAWARVFVSEWSEFLYENDRGVPMEERQIKSVYGDTDSLFVTEEGHRLMKEKGKHRIKKNGGSLVFDPQHPQVTWLVECETRCDKCGEDAYSPTSVFLAPKLYALKSTVCSVCGYVGKGKLRAKGHATSELSFDVLQRCYLEDLQLGSEKFKTSRLSLKRTLASCQSNAAPFTVTEATLTRTLRPWKDKTLTQIDQNRLIPYSTSRPNPRNTDLCWMTLPWDS</sequence>
<organism evidence="16 17">
    <name type="scientific">Porcine adenovirus 5</name>
    <dbReference type="NCBI Taxonomy" id="45370"/>
    <lineage>
        <taxon>Viruses</taxon>
        <taxon>Varidnaviria</taxon>
        <taxon>Bamfordvirae</taxon>
        <taxon>Preplasmiviricota</taxon>
        <taxon>Polisuviricotina</taxon>
        <taxon>Pharingeaviricetes</taxon>
        <taxon>Rowavirales</taxon>
        <taxon>Adenoviridae</taxon>
        <taxon>Mastadenovirus</taxon>
        <taxon>Mastadenovirus porcusquintum</taxon>
    </lineage>
</organism>
<feature type="domain" description="DNA-directed DNA polymerase family B mitochondria/virus" evidence="15">
    <location>
        <begin position="95"/>
        <end position="555"/>
    </location>
</feature>
<dbReference type="KEGG" id="vg:920923"/>
<comment type="similarity">
    <text evidence="3 13 14">Belongs to the DNA polymerase type-B family.</text>
</comment>
<keyword evidence="9" id="KW-1194">Viral DNA replication</keyword>
<dbReference type="SUPFAM" id="SSF56672">
    <property type="entry name" value="DNA/RNA polymerases"/>
    <property type="match status" value="1"/>
</dbReference>
<proteinExistence type="inferred from homology"/>
<evidence type="ECO:0000256" key="8">
    <source>
        <dbReference type="ARBA" id="ARBA00022932"/>
    </source>
</evidence>
<evidence type="ECO:0000256" key="6">
    <source>
        <dbReference type="ARBA" id="ARBA00022695"/>
    </source>
</evidence>
<dbReference type="Pfam" id="PF03175">
    <property type="entry name" value="DNA_pol_B_2"/>
    <property type="match status" value="1"/>
</dbReference>
<dbReference type="InterPro" id="IPR023211">
    <property type="entry name" value="DNA_pol_palm_dom_sf"/>
</dbReference>
<evidence type="ECO:0000256" key="3">
    <source>
        <dbReference type="ARBA" id="ARBA00005755"/>
    </source>
</evidence>
<dbReference type="InterPro" id="IPR017964">
    <property type="entry name" value="DNA-dir_DNA_pol_B_CS"/>
</dbReference>
<dbReference type="Gene3D" id="3.30.420.10">
    <property type="entry name" value="Ribonuclease H-like superfamily/Ribonuclease H"/>
    <property type="match status" value="1"/>
</dbReference>
<name>Q994E8_9ADEN</name>
<keyword evidence="6 13" id="KW-0548">Nucleotidyltransferase</keyword>
<dbReference type="SUPFAM" id="SSF53098">
    <property type="entry name" value="Ribonuclease H-like"/>
    <property type="match status" value="1"/>
</dbReference>
<comment type="subcellular location">
    <subcellularLocation>
        <location evidence="2">Host nucleus</location>
    </subcellularLocation>
</comment>
<evidence type="ECO:0000256" key="7">
    <source>
        <dbReference type="ARBA" id="ARBA00022705"/>
    </source>
</evidence>
<dbReference type="InterPro" id="IPR014382">
    <property type="entry name" value="DNA-dir_DNA_pol_B_adenovir"/>
</dbReference>
<comment type="catalytic activity">
    <reaction evidence="12 13 14">
        <text>DNA(n) + a 2'-deoxyribonucleoside 5'-triphosphate = DNA(n+1) + diphosphate</text>
        <dbReference type="Rhea" id="RHEA:22508"/>
        <dbReference type="Rhea" id="RHEA-COMP:17339"/>
        <dbReference type="Rhea" id="RHEA-COMP:17340"/>
        <dbReference type="ChEBI" id="CHEBI:33019"/>
        <dbReference type="ChEBI" id="CHEBI:61560"/>
        <dbReference type="ChEBI" id="CHEBI:173112"/>
        <dbReference type="EC" id="2.7.7.7"/>
    </reaction>
</comment>
<evidence type="ECO:0000256" key="1">
    <source>
        <dbReference type="ARBA" id="ARBA00003123"/>
    </source>
</evidence>
<evidence type="ECO:0000256" key="11">
    <source>
        <dbReference type="ARBA" id="ARBA00046822"/>
    </source>
</evidence>
<evidence type="ECO:0000256" key="13">
    <source>
        <dbReference type="PIRNR" id="PIRNR000788"/>
    </source>
</evidence>
<dbReference type="InterPro" id="IPR012337">
    <property type="entry name" value="RNaseH-like_sf"/>
</dbReference>
<dbReference type="EC" id="2.7.7.7" evidence="13 14"/>
<dbReference type="GO" id="GO:0042025">
    <property type="term" value="C:host cell nucleus"/>
    <property type="evidence" value="ECO:0007669"/>
    <property type="project" value="UniProtKB-SubCell"/>
</dbReference>
<comment type="function">
    <text evidence="1">Eukaryotic-type DNA polymerase involved in viral genomic replication. DNA synthesis is protein primed, and acts in a strand displacement replication. Assembles in complex with viral pTP, DBP, host NFIA and host POU2F1/OCT1 on viral origin of replication. The polymerase covalently transfers dCMP onto pTP, thereby initiating complementary strand synthesis.</text>
</comment>
<evidence type="ECO:0000256" key="9">
    <source>
        <dbReference type="ARBA" id="ARBA00023109"/>
    </source>
</evidence>
<evidence type="ECO:0000256" key="14">
    <source>
        <dbReference type="RuleBase" id="RU000442"/>
    </source>
</evidence>
<dbReference type="InterPro" id="IPR006172">
    <property type="entry name" value="DNA-dir_DNA_pol_B"/>
</dbReference>
<dbReference type="InterPro" id="IPR004868">
    <property type="entry name" value="DNA-dir_DNA_pol_B_mt/vir"/>
</dbReference>
<dbReference type="GO" id="GO:0003677">
    <property type="term" value="F:DNA binding"/>
    <property type="evidence" value="ECO:0007669"/>
    <property type="project" value="UniProtKB-UniRule"/>
</dbReference>
<dbReference type="GO" id="GO:0006260">
    <property type="term" value="P:DNA replication"/>
    <property type="evidence" value="ECO:0007669"/>
    <property type="project" value="UniProtKB-KW"/>
</dbReference>
<protein>
    <recommendedName>
        <fullName evidence="13 14">DNA polymerase</fullName>
        <ecNumber evidence="13 14">2.7.7.7</ecNumber>
    </recommendedName>
</protein>
<evidence type="ECO:0000256" key="10">
    <source>
        <dbReference type="ARBA" id="ARBA00023125"/>
    </source>
</evidence>
<dbReference type="EMBL" id="AF289262">
    <property type="protein sequence ID" value="AAK26504.1"/>
    <property type="molecule type" value="Genomic_DNA"/>
</dbReference>
<evidence type="ECO:0000313" key="17">
    <source>
        <dbReference type="Proteomes" id="UP000128218"/>
    </source>
</evidence>
<dbReference type="GO" id="GO:0039693">
    <property type="term" value="P:viral DNA genome replication"/>
    <property type="evidence" value="ECO:0007669"/>
    <property type="project" value="UniProtKB-KW"/>
</dbReference>
<dbReference type="InterPro" id="IPR036397">
    <property type="entry name" value="RNaseH_sf"/>
</dbReference>
<dbReference type="SMART" id="SM00486">
    <property type="entry name" value="POLBc"/>
    <property type="match status" value="1"/>
</dbReference>
<dbReference type="Proteomes" id="UP000128218">
    <property type="component" value="Segment"/>
</dbReference>
<dbReference type="GeneID" id="920923"/>
<evidence type="ECO:0000256" key="5">
    <source>
        <dbReference type="ARBA" id="ARBA00022679"/>
    </source>
</evidence>
<dbReference type="Gene3D" id="3.90.1600.10">
    <property type="entry name" value="Palm domain of DNA polymerase"/>
    <property type="match status" value="1"/>
</dbReference>
<dbReference type="InterPro" id="IPR043502">
    <property type="entry name" value="DNA/RNA_pol_sf"/>
</dbReference>
<dbReference type="GO" id="GO:0003887">
    <property type="term" value="F:DNA-directed DNA polymerase activity"/>
    <property type="evidence" value="ECO:0007669"/>
    <property type="project" value="UniProtKB-UniRule"/>
</dbReference>
<evidence type="ECO:0000313" key="16">
    <source>
        <dbReference type="EMBL" id="AAK26504.1"/>
    </source>
</evidence>
<dbReference type="PRINTS" id="PR00106">
    <property type="entry name" value="DNAPOLB"/>
</dbReference>
<evidence type="ECO:0000256" key="4">
    <source>
        <dbReference type="ARBA" id="ARBA00022562"/>
    </source>
</evidence>
<evidence type="ECO:0000256" key="12">
    <source>
        <dbReference type="ARBA" id="ARBA00049244"/>
    </source>
</evidence>
<dbReference type="PANTHER" id="PTHR33568:SF3">
    <property type="entry name" value="DNA-DIRECTED DNA POLYMERASE"/>
    <property type="match status" value="1"/>
</dbReference>
<dbReference type="PANTHER" id="PTHR33568">
    <property type="entry name" value="DNA POLYMERASE"/>
    <property type="match status" value="1"/>
</dbReference>
<keyword evidence="5 13" id="KW-0808">Transferase</keyword>
<keyword evidence="7 13" id="KW-0235">DNA replication</keyword>
<keyword evidence="4" id="KW-1048">Host nucleus</keyword>
<dbReference type="RefSeq" id="NP_108658.1">
    <property type="nucleotide sequence ID" value="NC_002702.1"/>
</dbReference>